<name>A0A7J7K5E2_BUGNE</name>
<dbReference type="EMBL" id="VXIV02001473">
    <property type="protein sequence ID" value="KAF6032806.1"/>
    <property type="molecule type" value="Genomic_DNA"/>
</dbReference>
<sequence>MICSLFVCYFCNVAGLVFGPLAVIYNLLAYTDHKFLDYRNVEKKTRIAQCLATLGFILGLLITVTTVVAFLYIYHII</sequence>
<protein>
    <submittedName>
        <fullName evidence="2">Uncharacterized protein</fullName>
    </submittedName>
</protein>
<dbReference type="AlphaFoldDB" id="A0A7J7K5E2"/>
<accession>A0A7J7K5E2</accession>
<keyword evidence="1" id="KW-0472">Membrane</keyword>
<evidence type="ECO:0000256" key="1">
    <source>
        <dbReference type="SAM" id="Phobius"/>
    </source>
</evidence>
<gene>
    <name evidence="2" type="ORF">EB796_008851</name>
</gene>
<reference evidence="2" key="1">
    <citation type="submission" date="2020-06" db="EMBL/GenBank/DDBJ databases">
        <title>Draft genome of Bugula neritina, a colonial animal packing powerful symbionts and potential medicines.</title>
        <authorList>
            <person name="Rayko M."/>
        </authorList>
    </citation>
    <scope>NUCLEOTIDE SEQUENCE [LARGE SCALE GENOMIC DNA]</scope>
    <source>
        <strain evidence="2">Kwan_BN1</strain>
    </source>
</reference>
<comment type="caution">
    <text evidence="2">The sequence shown here is derived from an EMBL/GenBank/DDBJ whole genome shotgun (WGS) entry which is preliminary data.</text>
</comment>
<proteinExistence type="predicted"/>
<evidence type="ECO:0000313" key="3">
    <source>
        <dbReference type="Proteomes" id="UP000593567"/>
    </source>
</evidence>
<evidence type="ECO:0000313" key="2">
    <source>
        <dbReference type="EMBL" id="KAF6032806.1"/>
    </source>
</evidence>
<dbReference type="Proteomes" id="UP000593567">
    <property type="component" value="Unassembled WGS sequence"/>
</dbReference>
<keyword evidence="3" id="KW-1185">Reference proteome</keyword>
<feature type="transmembrane region" description="Helical" evidence="1">
    <location>
        <begin position="6"/>
        <end position="30"/>
    </location>
</feature>
<keyword evidence="1" id="KW-0812">Transmembrane</keyword>
<organism evidence="2 3">
    <name type="scientific">Bugula neritina</name>
    <name type="common">Brown bryozoan</name>
    <name type="synonym">Sertularia neritina</name>
    <dbReference type="NCBI Taxonomy" id="10212"/>
    <lineage>
        <taxon>Eukaryota</taxon>
        <taxon>Metazoa</taxon>
        <taxon>Spiralia</taxon>
        <taxon>Lophotrochozoa</taxon>
        <taxon>Bryozoa</taxon>
        <taxon>Gymnolaemata</taxon>
        <taxon>Cheilostomatida</taxon>
        <taxon>Flustrina</taxon>
        <taxon>Buguloidea</taxon>
        <taxon>Bugulidae</taxon>
        <taxon>Bugula</taxon>
    </lineage>
</organism>
<feature type="transmembrane region" description="Helical" evidence="1">
    <location>
        <begin position="51"/>
        <end position="74"/>
    </location>
</feature>
<keyword evidence="1" id="KW-1133">Transmembrane helix</keyword>